<dbReference type="AlphaFoldDB" id="A0A2P2KS15"/>
<sequence length="80" mass="8982">MNIHFPSHSPMRVGICYAFCFPFRSFSSSASASCNCCLRVDILRSKSSTVLLLGEGRYGDRKCLEKAFRAPTPVTYIIRI</sequence>
<dbReference type="EMBL" id="GGEC01027973">
    <property type="protein sequence ID" value="MBX08457.1"/>
    <property type="molecule type" value="Transcribed_RNA"/>
</dbReference>
<accession>A0A2P2KS15</accession>
<reference evidence="1" key="1">
    <citation type="submission" date="2018-02" db="EMBL/GenBank/DDBJ databases">
        <title>Rhizophora mucronata_Transcriptome.</title>
        <authorList>
            <person name="Meera S.P."/>
            <person name="Sreeshan A."/>
            <person name="Augustine A."/>
        </authorList>
    </citation>
    <scope>NUCLEOTIDE SEQUENCE</scope>
    <source>
        <tissue evidence="1">Leaf</tissue>
    </source>
</reference>
<proteinExistence type="predicted"/>
<evidence type="ECO:0000313" key="1">
    <source>
        <dbReference type="EMBL" id="MBX08457.1"/>
    </source>
</evidence>
<protein>
    <submittedName>
        <fullName evidence="1">ATPase Arsenical pump-driving ATPase homolog</fullName>
    </submittedName>
</protein>
<organism evidence="1">
    <name type="scientific">Rhizophora mucronata</name>
    <name type="common">Asiatic mangrove</name>
    <dbReference type="NCBI Taxonomy" id="61149"/>
    <lineage>
        <taxon>Eukaryota</taxon>
        <taxon>Viridiplantae</taxon>
        <taxon>Streptophyta</taxon>
        <taxon>Embryophyta</taxon>
        <taxon>Tracheophyta</taxon>
        <taxon>Spermatophyta</taxon>
        <taxon>Magnoliopsida</taxon>
        <taxon>eudicotyledons</taxon>
        <taxon>Gunneridae</taxon>
        <taxon>Pentapetalae</taxon>
        <taxon>rosids</taxon>
        <taxon>fabids</taxon>
        <taxon>Malpighiales</taxon>
        <taxon>Rhizophoraceae</taxon>
        <taxon>Rhizophora</taxon>
    </lineage>
</organism>
<name>A0A2P2KS15_RHIMU</name>